<keyword evidence="4 7" id="KW-0812">Transmembrane</keyword>
<evidence type="ECO:0000256" key="7">
    <source>
        <dbReference type="SAM" id="Phobius"/>
    </source>
</evidence>
<dbReference type="InterPro" id="IPR036259">
    <property type="entry name" value="MFS_trans_sf"/>
</dbReference>
<feature type="transmembrane region" description="Helical" evidence="7">
    <location>
        <begin position="18"/>
        <end position="39"/>
    </location>
</feature>
<organism evidence="9 10">
    <name type="scientific">Kitasatospora cystarginea</name>
    <dbReference type="NCBI Taxonomy" id="58350"/>
    <lineage>
        <taxon>Bacteria</taxon>
        <taxon>Bacillati</taxon>
        <taxon>Actinomycetota</taxon>
        <taxon>Actinomycetes</taxon>
        <taxon>Kitasatosporales</taxon>
        <taxon>Streptomycetaceae</taxon>
        <taxon>Kitasatospora</taxon>
    </lineage>
</organism>
<evidence type="ECO:0000259" key="8">
    <source>
        <dbReference type="PROSITE" id="PS50850"/>
    </source>
</evidence>
<sequence length="439" mass="46299">MSVSVTAEPGSLFRHRGFFLLWSSQSVSFLGTQITYVALPLTAVLVLNATPMESGLMGALEKLPFLLFGLFVGVFVDRRARRPILVWTNAVRFAALTWIPVAYLLDMLTMGQLFLVVFVVGTMTVFFEIAYPSYVPGLVGRERLMEANSKLQVSESVAEVAGPGTAGVLISALSAPVVIVLDAVSYAVSALALAKLPADAAPRTAEDTDRKAPSVWTSVREGFSVIKQHAVLRWCTVAAVFTSLSFSAVMAVYFLFLIREAEVGAAAIGVITAVGSAGALCGALVADRLTLRWGVGPTLVLSLVFPALGYLVLAGVHGSSFWAVATAAVASFIALFGIPVFDVTVISYRQAVTPDHLLGRVNATVRTFAWGALSIGSLLGGALGTALGLRQAVLVSAIGLLVPSLILFLSPARRVRRLDEAAQAAAEPKAPEPSLPLNL</sequence>
<dbReference type="Proteomes" id="UP001500305">
    <property type="component" value="Unassembled WGS sequence"/>
</dbReference>
<proteinExistence type="predicted"/>
<evidence type="ECO:0000256" key="5">
    <source>
        <dbReference type="ARBA" id="ARBA00022989"/>
    </source>
</evidence>
<accession>A0ABP5RRM4</accession>
<evidence type="ECO:0000313" key="9">
    <source>
        <dbReference type="EMBL" id="GAA2271122.1"/>
    </source>
</evidence>
<keyword evidence="6 7" id="KW-0472">Membrane</keyword>
<feature type="transmembrane region" description="Helical" evidence="7">
    <location>
        <begin position="298"/>
        <end position="316"/>
    </location>
</feature>
<evidence type="ECO:0000256" key="1">
    <source>
        <dbReference type="ARBA" id="ARBA00004651"/>
    </source>
</evidence>
<gene>
    <name evidence="9" type="ORF">GCM10010430_66240</name>
</gene>
<comment type="caution">
    <text evidence="9">The sequence shown here is derived from an EMBL/GenBank/DDBJ whole genome shotgun (WGS) entry which is preliminary data.</text>
</comment>
<evidence type="ECO:0000256" key="3">
    <source>
        <dbReference type="ARBA" id="ARBA00022475"/>
    </source>
</evidence>
<dbReference type="InterPro" id="IPR010290">
    <property type="entry name" value="TM_effector"/>
</dbReference>
<dbReference type="RefSeq" id="WP_344640257.1">
    <property type="nucleotide sequence ID" value="NZ_BAAATR010000042.1"/>
</dbReference>
<keyword evidence="5 7" id="KW-1133">Transmembrane helix</keyword>
<protein>
    <submittedName>
        <fullName evidence="9">MFS transporter</fullName>
    </submittedName>
</protein>
<dbReference type="EMBL" id="BAAATR010000042">
    <property type="protein sequence ID" value="GAA2271122.1"/>
    <property type="molecule type" value="Genomic_DNA"/>
</dbReference>
<dbReference type="Pfam" id="PF05977">
    <property type="entry name" value="MFS_3"/>
    <property type="match status" value="1"/>
</dbReference>
<feature type="transmembrane region" description="Helical" evidence="7">
    <location>
        <begin position="230"/>
        <end position="258"/>
    </location>
</feature>
<comment type="subcellular location">
    <subcellularLocation>
        <location evidence="1">Cell membrane</location>
        <topology evidence="1">Multi-pass membrane protein</topology>
    </subcellularLocation>
</comment>
<dbReference type="Gene3D" id="1.20.1250.20">
    <property type="entry name" value="MFS general substrate transporter like domains"/>
    <property type="match status" value="1"/>
</dbReference>
<evidence type="ECO:0000313" key="10">
    <source>
        <dbReference type="Proteomes" id="UP001500305"/>
    </source>
</evidence>
<dbReference type="PANTHER" id="PTHR23513">
    <property type="entry name" value="INTEGRAL MEMBRANE EFFLUX PROTEIN-RELATED"/>
    <property type="match status" value="1"/>
</dbReference>
<feature type="transmembrane region" description="Helical" evidence="7">
    <location>
        <begin position="322"/>
        <end position="346"/>
    </location>
</feature>
<dbReference type="InterPro" id="IPR020846">
    <property type="entry name" value="MFS_dom"/>
</dbReference>
<dbReference type="SUPFAM" id="SSF103473">
    <property type="entry name" value="MFS general substrate transporter"/>
    <property type="match status" value="1"/>
</dbReference>
<feature type="transmembrane region" description="Helical" evidence="7">
    <location>
        <begin position="84"/>
        <end position="105"/>
    </location>
</feature>
<dbReference type="CDD" id="cd06173">
    <property type="entry name" value="MFS_MefA_like"/>
    <property type="match status" value="1"/>
</dbReference>
<reference evidence="10" key="1">
    <citation type="journal article" date="2019" name="Int. J. Syst. Evol. Microbiol.">
        <title>The Global Catalogue of Microorganisms (GCM) 10K type strain sequencing project: providing services to taxonomists for standard genome sequencing and annotation.</title>
        <authorList>
            <consortium name="The Broad Institute Genomics Platform"/>
            <consortium name="The Broad Institute Genome Sequencing Center for Infectious Disease"/>
            <person name="Wu L."/>
            <person name="Ma J."/>
        </authorList>
    </citation>
    <scope>NUCLEOTIDE SEQUENCE [LARGE SCALE GENOMIC DNA]</scope>
    <source>
        <strain evidence="10">JCM 7356</strain>
    </source>
</reference>
<dbReference type="PANTHER" id="PTHR23513:SF6">
    <property type="entry name" value="MAJOR FACILITATOR SUPERFAMILY ASSOCIATED DOMAIN-CONTAINING PROTEIN"/>
    <property type="match status" value="1"/>
</dbReference>
<keyword evidence="10" id="KW-1185">Reference proteome</keyword>
<keyword evidence="3" id="KW-1003">Cell membrane</keyword>
<feature type="domain" description="Major facilitator superfamily (MFS) profile" evidence="8">
    <location>
        <begin position="231"/>
        <end position="439"/>
    </location>
</feature>
<name>A0ABP5RRM4_9ACTN</name>
<evidence type="ECO:0000256" key="4">
    <source>
        <dbReference type="ARBA" id="ARBA00022692"/>
    </source>
</evidence>
<feature type="transmembrane region" description="Helical" evidence="7">
    <location>
        <begin position="264"/>
        <end position="286"/>
    </location>
</feature>
<feature type="transmembrane region" description="Helical" evidence="7">
    <location>
        <begin position="59"/>
        <end position="77"/>
    </location>
</feature>
<dbReference type="PROSITE" id="PS50850">
    <property type="entry name" value="MFS"/>
    <property type="match status" value="1"/>
</dbReference>
<keyword evidence="2" id="KW-0813">Transport</keyword>
<feature type="transmembrane region" description="Helical" evidence="7">
    <location>
        <begin position="111"/>
        <end position="131"/>
    </location>
</feature>
<evidence type="ECO:0000256" key="2">
    <source>
        <dbReference type="ARBA" id="ARBA00022448"/>
    </source>
</evidence>
<feature type="transmembrane region" description="Helical" evidence="7">
    <location>
        <begin position="392"/>
        <end position="409"/>
    </location>
</feature>
<evidence type="ECO:0000256" key="6">
    <source>
        <dbReference type="ARBA" id="ARBA00023136"/>
    </source>
</evidence>
<feature type="transmembrane region" description="Helical" evidence="7">
    <location>
        <begin position="367"/>
        <end position="386"/>
    </location>
</feature>